<name>A0A0G3EE37_9BACT</name>
<proteinExistence type="predicted"/>
<keyword evidence="3" id="KW-1185">Reference proteome</keyword>
<dbReference type="EMBL" id="CP010904">
    <property type="protein sequence ID" value="AKJ64721.1"/>
    <property type="molecule type" value="Genomic_DNA"/>
</dbReference>
<feature type="domain" description="DUF5615" evidence="1">
    <location>
        <begin position="1"/>
        <end position="107"/>
    </location>
</feature>
<reference evidence="3" key="1">
    <citation type="submission" date="2015-02" db="EMBL/GenBank/DDBJ databases">
        <title>Description and complete genome sequence of the first cultured representative of the subdivision 5 of the Verrucomicrobia phylum.</title>
        <authorList>
            <person name="Spring S."/>
            <person name="Bunk B."/>
            <person name="Sproer C."/>
            <person name="Klenk H.-P."/>
        </authorList>
    </citation>
    <scope>NUCLEOTIDE SEQUENCE [LARGE SCALE GENOMIC DNA]</scope>
    <source>
        <strain evidence="3">L21-Fru-AB</strain>
    </source>
</reference>
<evidence type="ECO:0000259" key="1">
    <source>
        <dbReference type="Pfam" id="PF18480"/>
    </source>
</evidence>
<dbReference type="STRING" id="1307763.L21SP4_01475"/>
<protein>
    <recommendedName>
        <fullName evidence="1">DUF5615 domain-containing protein</fullName>
    </recommendedName>
</protein>
<dbReference type="Pfam" id="PF18480">
    <property type="entry name" value="DUF5615"/>
    <property type="match status" value="1"/>
</dbReference>
<evidence type="ECO:0000313" key="2">
    <source>
        <dbReference type="EMBL" id="AKJ64721.1"/>
    </source>
</evidence>
<sequence>MKLLFDQNLSFKLVQRLTVSFPGSKHIRDFALVREMDESIWVFAAKNGFTIVSKDSDFVHLSMVQGHPPKVVHVRFGNCSTNTILDRMIAHEHAIKEFISDSDESFLVLE</sequence>
<dbReference type="OrthoDB" id="27473at2"/>
<dbReference type="Proteomes" id="UP000035268">
    <property type="component" value="Chromosome"/>
</dbReference>
<gene>
    <name evidence="2" type="ORF">L21SP4_01475</name>
</gene>
<dbReference type="KEGG" id="vbl:L21SP4_01475"/>
<dbReference type="AlphaFoldDB" id="A0A0G3EE37"/>
<dbReference type="RefSeq" id="WP_052882023.1">
    <property type="nucleotide sequence ID" value="NZ_CP010904.1"/>
</dbReference>
<accession>A0A0G3EE37</accession>
<reference evidence="2 3" key="2">
    <citation type="journal article" date="2016" name="ISME J.">
        <title>Characterization of the first cultured representative of Verrucomicrobia subdivision 5 indicates the proposal of a novel phylum.</title>
        <authorList>
            <person name="Spring S."/>
            <person name="Bunk B."/>
            <person name="Sproer C."/>
            <person name="Schumann P."/>
            <person name="Rohde M."/>
            <person name="Tindall B.J."/>
            <person name="Klenk H.P."/>
        </authorList>
    </citation>
    <scope>NUCLEOTIDE SEQUENCE [LARGE SCALE GENOMIC DNA]</scope>
    <source>
        <strain evidence="2 3">L21-Fru-AB</strain>
    </source>
</reference>
<dbReference type="InterPro" id="IPR041049">
    <property type="entry name" value="DUF5615"/>
</dbReference>
<organism evidence="2 3">
    <name type="scientific">Kiritimatiella glycovorans</name>
    <dbReference type="NCBI Taxonomy" id="1307763"/>
    <lineage>
        <taxon>Bacteria</taxon>
        <taxon>Pseudomonadati</taxon>
        <taxon>Kiritimatiellota</taxon>
        <taxon>Kiritimatiellia</taxon>
        <taxon>Kiritimatiellales</taxon>
        <taxon>Kiritimatiellaceae</taxon>
        <taxon>Kiritimatiella</taxon>
    </lineage>
</organism>
<evidence type="ECO:0000313" key="3">
    <source>
        <dbReference type="Proteomes" id="UP000035268"/>
    </source>
</evidence>
<dbReference type="PATRIC" id="fig|1609981.3.peg.1532"/>